<protein>
    <recommendedName>
        <fullName evidence="2">UPF0145 protein G5A66_05650</fullName>
    </recommendedName>
</protein>
<dbReference type="PANTHER" id="PTHR34068:SF2">
    <property type="entry name" value="UPF0145 PROTEIN SCO3412"/>
    <property type="match status" value="1"/>
</dbReference>
<evidence type="ECO:0000256" key="1">
    <source>
        <dbReference type="ARBA" id="ARBA00010751"/>
    </source>
</evidence>
<comment type="similarity">
    <text evidence="1 2">Belongs to the UPF0145 family.</text>
</comment>
<evidence type="ECO:0000313" key="4">
    <source>
        <dbReference type="EMBL" id="NVH58142.1"/>
    </source>
</evidence>
<dbReference type="InterPro" id="IPR035439">
    <property type="entry name" value="UPF0145_dom_sf"/>
</dbReference>
<evidence type="ECO:0000313" key="3">
    <source>
        <dbReference type="EMBL" id="NSK14368.1"/>
    </source>
</evidence>
<dbReference type="Proteomes" id="UP000528555">
    <property type="component" value="Unassembled WGS sequence"/>
</dbReference>
<accession>A0A850HJ95</accession>
<dbReference type="HAMAP" id="MF_00338">
    <property type="entry name" value="UPF0145"/>
    <property type="match status" value="1"/>
</dbReference>
<dbReference type="RefSeq" id="WP_101694828.1">
    <property type="nucleotide sequence ID" value="NZ_JAAITX010000003.1"/>
</dbReference>
<gene>
    <name evidence="4" type="ORF">G5A66_05650</name>
    <name evidence="3" type="ORF">G5A75_05670</name>
</gene>
<sequence>MILVTTQYITGKKLEMIGMVRGTMIQSVHVGKDIVNSFRTLVGGELTSYTEMMNEARAIATRRMAEDAEAMGADAVIDIHYTSSSVMQGAAEVLAYGTAVKIVGDEEKQGTIC</sequence>
<dbReference type="PANTHER" id="PTHR34068">
    <property type="entry name" value="UPF0145 PROTEIN YBJQ"/>
    <property type="match status" value="1"/>
</dbReference>
<dbReference type="Pfam" id="PF01906">
    <property type="entry name" value="YbjQ_1"/>
    <property type="match status" value="1"/>
</dbReference>
<evidence type="ECO:0000313" key="5">
    <source>
        <dbReference type="Proteomes" id="UP000528555"/>
    </source>
</evidence>
<dbReference type="EMBL" id="JAAIUO010000003">
    <property type="protein sequence ID" value="NSK14368.1"/>
    <property type="molecule type" value="Genomic_DNA"/>
</dbReference>
<proteinExistence type="inferred from homology"/>
<dbReference type="AlphaFoldDB" id="A0A850HJ95"/>
<dbReference type="OrthoDB" id="9796448at2"/>
<organism evidence="4 5">
    <name type="scientific">Dorea phocaeensis</name>
    <dbReference type="NCBI Taxonomy" id="2040291"/>
    <lineage>
        <taxon>Bacteria</taxon>
        <taxon>Bacillati</taxon>
        <taxon>Bacillota</taxon>
        <taxon>Clostridia</taxon>
        <taxon>Lachnospirales</taxon>
        <taxon>Lachnospiraceae</taxon>
        <taxon>Dorea</taxon>
    </lineage>
</organism>
<name>A0A850HJ95_9FIRM</name>
<evidence type="ECO:0000256" key="2">
    <source>
        <dbReference type="HAMAP-Rule" id="MF_00338"/>
    </source>
</evidence>
<dbReference type="EMBL" id="JAAITX010000003">
    <property type="protein sequence ID" value="NVH58142.1"/>
    <property type="molecule type" value="Genomic_DNA"/>
</dbReference>
<dbReference type="InterPro" id="IPR002765">
    <property type="entry name" value="UPF0145_YbjQ-like"/>
</dbReference>
<evidence type="ECO:0000313" key="6">
    <source>
        <dbReference type="Proteomes" id="UP000701680"/>
    </source>
</evidence>
<reference evidence="5 6" key="1">
    <citation type="journal article" date="2020" name="Cell Host Microbe">
        <title>Functional and Genomic Variation between Human-Derived Isolates of Lachnospiraceae Reveals Inter- and Intra-Species Diversity.</title>
        <authorList>
            <person name="Sorbara M.T."/>
            <person name="Littmann E.R."/>
            <person name="Fontana E."/>
            <person name="Moody T.U."/>
            <person name="Kohout C.E."/>
            <person name="Gjonbalaj M."/>
            <person name="Eaton V."/>
            <person name="Seok R."/>
            <person name="Leiner I.M."/>
            <person name="Pamer E.G."/>
        </authorList>
    </citation>
    <scope>NUCLEOTIDE SEQUENCE [LARGE SCALE GENOMIC DNA]</scope>
    <source>
        <strain evidence="4 5">MSK.17.11</strain>
        <strain evidence="3 6">MSK.17.38</strain>
    </source>
</reference>
<comment type="caution">
    <text evidence="4">The sequence shown here is derived from an EMBL/GenBank/DDBJ whole genome shotgun (WGS) entry which is preliminary data.</text>
</comment>
<dbReference type="Gene3D" id="3.30.110.70">
    <property type="entry name" value="Hypothetical protein apc22750. Chain B"/>
    <property type="match status" value="1"/>
</dbReference>
<keyword evidence="5" id="KW-1185">Reference proteome</keyword>
<dbReference type="Proteomes" id="UP000701680">
    <property type="component" value="Unassembled WGS sequence"/>
</dbReference>
<reference evidence="4" key="2">
    <citation type="submission" date="2020-02" db="EMBL/GenBank/DDBJ databases">
        <authorList>
            <person name="Littmann E."/>
            <person name="Sorbara M."/>
        </authorList>
    </citation>
    <scope>NUCLEOTIDE SEQUENCE</scope>
    <source>
        <strain evidence="4">MSK.17.11</strain>
        <strain evidence="3">MSK.17.38</strain>
    </source>
</reference>
<dbReference type="SUPFAM" id="SSF117782">
    <property type="entry name" value="YbjQ-like"/>
    <property type="match status" value="1"/>
</dbReference>